<evidence type="ECO:0000313" key="7">
    <source>
        <dbReference type="EMBL" id="KDR96326.1"/>
    </source>
</evidence>
<feature type="domain" description="Methyl-accepting transducer" evidence="5">
    <location>
        <begin position="292"/>
        <end position="528"/>
    </location>
</feature>
<dbReference type="PANTHER" id="PTHR32089:SF112">
    <property type="entry name" value="LYSOZYME-LIKE PROTEIN-RELATED"/>
    <property type="match status" value="1"/>
</dbReference>
<comment type="similarity">
    <text evidence="2">Belongs to the methyl-accepting chemotaxis (MCP) protein family.</text>
</comment>
<feature type="transmembrane region" description="Helical" evidence="4">
    <location>
        <begin position="12"/>
        <end position="33"/>
    </location>
</feature>
<organism evidence="7 8">
    <name type="scientific">Peptoclostridium litorale DSM 5388</name>
    <dbReference type="NCBI Taxonomy" id="1121324"/>
    <lineage>
        <taxon>Bacteria</taxon>
        <taxon>Bacillati</taxon>
        <taxon>Bacillota</taxon>
        <taxon>Clostridia</taxon>
        <taxon>Peptostreptococcales</taxon>
        <taxon>Peptoclostridiaceae</taxon>
        <taxon>Peptoclostridium</taxon>
    </lineage>
</organism>
<dbReference type="Pfam" id="PF17201">
    <property type="entry name" value="Cache_3-Cache_2"/>
    <property type="match status" value="1"/>
</dbReference>
<dbReference type="SMART" id="SM00283">
    <property type="entry name" value="MA"/>
    <property type="match status" value="1"/>
</dbReference>
<keyword evidence="4" id="KW-0472">Membrane</keyword>
<evidence type="ECO:0000259" key="5">
    <source>
        <dbReference type="PROSITE" id="PS50111"/>
    </source>
</evidence>
<evidence type="ECO:0000259" key="6">
    <source>
        <dbReference type="PROSITE" id="PS50885"/>
    </source>
</evidence>
<dbReference type="STRING" id="1121324.CLIT_4c01630"/>
<keyword evidence="8" id="KW-1185">Reference proteome</keyword>
<feature type="domain" description="HAMP" evidence="6">
    <location>
        <begin position="234"/>
        <end position="273"/>
    </location>
</feature>
<dbReference type="InterPro" id="IPR003660">
    <property type="entry name" value="HAMP_dom"/>
</dbReference>
<dbReference type="EMBL" id="JJMM01000004">
    <property type="protein sequence ID" value="KDR96326.1"/>
    <property type="molecule type" value="Genomic_DNA"/>
</dbReference>
<dbReference type="RefSeq" id="WP_038262150.1">
    <property type="nucleotide sequence ID" value="NZ_FSRH01000013.1"/>
</dbReference>
<dbReference type="AlphaFoldDB" id="A0A069RH40"/>
<dbReference type="eggNOG" id="COG0840">
    <property type="taxonomic scope" value="Bacteria"/>
</dbReference>
<dbReference type="CDD" id="cd06225">
    <property type="entry name" value="HAMP"/>
    <property type="match status" value="1"/>
</dbReference>
<reference evidence="7 8" key="1">
    <citation type="submission" date="2014-03" db="EMBL/GenBank/DDBJ databases">
        <title>Genome sequence of Clostridium litorale W6, DSM 5388.</title>
        <authorList>
            <person name="Poehlein A."/>
            <person name="Jagirdar A."/>
            <person name="Khonsari B."/>
            <person name="Chibani C.M."/>
            <person name="Gutierrez Gutierrez D.A."/>
            <person name="Davydova E."/>
            <person name="Alghaithi H.S."/>
            <person name="Nair K.P."/>
            <person name="Dhamotharan K."/>
            <person name="Chandran L."/>
            <person name="G W."/>
            <person name="Daniel R."/>
        </authorList>
    </citation>
    <scope>NUCLEOTIDE SEQUENCE [LARGE SCALE GENOMIC DNA]</scope>
    <source>
        <strain evidence="7 8">W6</strain>
    </source>
</reference>
<sequence>MLKIKASIKINLTASILALLMFSSLCLGILSVVKSSKSINNIIDFTMTSKIESDINSAHLYLEKHFNEISYREGVLFDSNGKEIEGRNEMVDEIQKYLGDAATIFVKKGDDFERISTNIVNSEGTRAIGTLLGKDSDAYSDMVNGKRYVGTADILGKNYITAYDPILDESGQIVGVLFIGVPKSEAIELANRFSAELRNQIMSVALIVLIIGTIVAFYIGNSLSRPIVDLAGIIADGDYTRNIPEKFIKKKDELGDFAGAIEKMQKEVKLLMLTVRNSSKELLTSSDALSQMSKQSAETTSEITKAINQVAEGAAMQAESLEKSVNSVNNLADRIEEVSKSVLQMDQMSVGISELNSSGLEKVKILDGKANATRQSVMQIEGIIIGINDASERIGTIIDAITYISRQTNLLALNAAIEAARAGEHGRGFSVVADEIRNLAEQSSKESENIKSLIDDVQKQVKEAVIAVNETSSVLQEQDRAVIENENIFFEISKSIELIRKKVLHMDKNTEEMGKSKNEIVGMIETIAAGEEESSASTEEVSASTEQLLAAMELVSESAVNTRNMAQNLQVGLSKFKIE</sequence>
<dbReference type="InterPro" id="IPR004090">
    <property type="entry name" value="Chemotax_Me-accpt_rcpt"/>
</dbReference>
<protein>
    <submittedName>
        <fullName evidence="7">Methyl-accepting chemotaxis protein TlpC</fullName>
    </submittedName>
</protein>
<evidence type="ECO:0000256" key="3">
    <source>
        <dbReference type="PROSITE-ProRule" id="PRU00284"/>
    </source>
</evidence>
<dbReference type="SUPFAM" id="SSF103190">
    <property type="entry name" value="Sensory domain-like"/>
    <property type="match status" value="1"/>
</dbReference>
<dbReference type="InterPro" id="IPR004089">
    <property type="entry name" value="MCPsignal_dom"/>
</dbReference>
<name>A0A069RH40_PEPLI</name>
<feature type="transmembrane region" description="Helical" evidence="4">
    <location>
        <begin position="201"/>
        <end position="220"/>
    </location>
</feature>
<dbReference type="PROSITE" id="PS50885">
    <property type="entry name" value="HAMP"/>
    <property type="match status" value="1"/>
</dbReference>
<dbReference type="Pfam" id="PF00015">
    <property type="entry name" value="MCPsignal"/>
    <property type="match status" value="1"/>
</dbReference>
<dbReference type="GO" id="GO:0006935">
    <property type="term" value="P:chemotaxis"/>
    <property type="evidence" value="ECO:0007669"/>
    <property type="project" value="InterPro"/>
</dbReference>
<accession>A0A069RH40</accession>
<evidence type="ECO:0000256" key="4">
    <source>
        <dbReference type="SAM" id="Phobius"/>
    </source>
</evidence>
<dbReference type="GO" id="GO:0007165">
    <property type="term" value="P:signal transduction"/>
    <property type="evidence" value="ECO:0007669"/>
    <property type="project" value="UniProtKB-KW"/>
</dbReference>
<dbReference type="InterPro" id="IPR029151">
    <property type="entry name" value="Sensor-like_sf"/>
</dbReference>
<dbReference type="GO" id="GO:0004888">
    <property type="term" value="F:transmembrane signaling receptor activity"/>
    <property type="evidence" value="ECO:0007669"/>
    <property type="project" value="InterPro"/>
</dbReference>
<dbReference type="PRINTS" id="PR00260">
    <property type="entry name" value="CHEMTRNSDUCR"/>
</dbReference>
<dbReference type="SUPFAM" id="SSF58104">
    <property type="entry name" value="Methyl-accepting chemotaxis protein (MCP) signaling domain"/>
    <property type="match status" value="1"/>
</dbReference>
<dbReference type="PROSITE" id="PS50111">
    <property type="entry name" value="CHEMOTAXIS_TRANSDUC_2"/>
    <property type="match status" value="1"/>
</dbReference>
<evidence type="ECO:0000256" key="1">
    <source>
        <dbReference type="ARBA" id="ARBA00023224"/>
    </source>
</evidence>
<dbReference type="InterPro" id="IPR033462">
    <property type="entry name" value="Cache_3-Cache_2"/>
</dbReference>
<keyword evidence="1 3" id="KW-0807">Transducer</keyword>
<gene>
    <name evidence="7" type="primary">tlpC</name>
    <name evidence="7" type="ORF">CLIT_4c01630</name>
</gene>
<dbReference type="Gene3D" id="6.10.340.10">
    <property type="match status" value="1"/>
</dbReference>
<evidence type="ECO:0000313" key="8">
    <source>
        <dbReference type="Proteomes" id="UP000027946"/>
    </source>
</evidence>
<dbReference type="OrthoDB" id="9816519at2"/>
<dbReference type="Proteomes" id="UP000027946">
    <property type="component" value="Unassembled WGS sequence"/>
</dbReference>
<dbReference type="Gene3D" id="1.10.287.950">
    <property type="entry name" value="Methyl-accepting chemotaxis protein"/>
    <property type="match status" value="1"/>
</dbReference>
<evidence type="ECO:0000256" key="2">
    <source>
        <dbReference type="ARBA" id="ARBA00029447"/>
    </source>
</evidence>
<comment type="caution">
    <text evidence="7">The sequence shown here is derived from an EMBL/GenBank/DDBJ whole genome shotgun (WGS) entry which is preliminary data.</text>
</comment>
<keyword evidence="4" id="KW-1133">Transmembrane helix</keyword>
<proteinExistence type="inferred from homology"/>
<dbReference type="PANTHER" id="PTHR32089">
    <property type="entry name" value="METHYL-ACCEPTING CHEMOTAXIS PROTEIN MCPB"/>
    <property type="match status" value="1"/>
</dbReference>
<keyword evidence="4" id="KW-0812">Transmembrane</keyword>
<dbReference type="GO" id="GO:0016020">
    <property type="term" value="C:membrane"/>
    <property type="evidence" value="ECO:0007669"/>
    <property type="project" value="InterPro"/>
</dbReference>